<feature type="compositionally biased region" description="Basic and acidic residues" evidence="1">
    <location>
        <begin position="29"/>
        <end position="46"/>
    </location>
</feature>
<sequence>MTGGSVCADERAIEVARSAVGGAGVVGPGRRDGHWVGDRGAGDRSRARVARQPHAGDGNAAHPRDPRDRGEVAIVGDDHVVRLAAFAVEA</sequence>
<name>A0ABX0H3G4_9ACTN</name>
<comment type="caution">
    <text evidence="2">The sequence shown here is derived from an EMBL/GenBank/DDBJ whole genome shotgun (WGS) entry which is preliminary data.</text>
</comment>
<evidence type="ECO:0000313" key="2">
    <source>
        <dbReference type="EMBL" id="NHC16569.1"/>
    </source>
</evidence>
<gene>
    <name evidence="2" type="ORF">G9H71_22560</name>
</gene>
<organism evidence="2 3">
    <name type="scientific">Motilibacter deserti</name>
    <dbReference type="NCBI Taxonomy" id="2714956"/>
    <lineage>
        <taxon>Bacteria</taxon>
        <taxon>Bacillati</taxon>
        <taxon>Actinomycetota</taxon>
        <taxon>Actinomycetes</taxon>
        <taxon>Motilibacterales</taxon>
        <taxon>Motilibacteraceae</taxon>
        <taxon>Motilibacter</taxon>
    </lineage>
</organism>
<reference evidence="2 3" key="1">
    <citation type="submission" date="2020-03" db="EMBL/GenBank/DDBJ databases">
        <title>Two novel Motilibacter sp.</title>
        <authorList>
            <person name="Liu S."/>
        </authorList>
    </citation>
    <scope>NUCLEOTIDE SEQUENCE [LARGE SCALE GENOMIC DNA]</scope>
    <source>
        <strain evidence="2 3">E257</strain>
    </source>
</reference>
<accession>A0ABX0H3G4</accession>
<evidence type="ECO:0000313" key="3">
    <source>
        <dbReference type="Proteomes" id="UP000800981"/>
    </source>
</evidence>
<keyword evidence="3" id="KW-1185">Reference proteome</keyword>
<evidence type="ECO:0000256" key="1">
    <source>
        <dbReference type="SAM" id="MobiDB-lite"/>
    </source>
</evidence>
<protein>
    <submittedName>
        <fullName evidence="2">Uncharacterized protein</fullName>
    </submittedName>
</protein>
<feature type="region of interest" description="Disordered" evidence="1">
    <location>
        <begin position="22"/>
        <end position="69"/>
    </location>
</feature>
<dbReference type="Proteomes" id="UP000800981">
    <property type="component" value="Unassembled WGS sequence"/>
</dbReference>
<dbReference type="EMBL" id="JAANNP010000217">
    <property type="protein sequence ID" value="NHC16569.1"/>
    <property type="molecule type" value="Genomic_DNA"/>
</dbReference>
<proteinExistence type="predicted"/>